<evidence type="ECO:0000313" key="7">
    <source>
        <dbReference type="Proteomes" id="UP000439903"/>
    </source>
</evidence>
<feature type="transmembrane region" description="Helical" evidence="5">
    <location>
        <begin position="6"/>
        <end position="25"/>
    </location>
</feature>
<dbReference type="OrthoDB" id="19091at2759"/>
<sequence length="177" mass="20530">MEGITFKIVPFYTGIFAFYYVLLSLRIISIRRKYHIALGDGLLEFIAFVDQERTKSLPDVDSSTKMAHPFSNVNIDYTKFRQLQRAVRAHANFSEFIPLGLLSIFFIEINNYLSSTWIHIVCGALLVSRICHAELAFNDKNNKLAVNNWRRIGMSLSFLVLIFSGIINGYNYFFYKY</sequence>
<dbReference type="Gene3D" id="1.20.120.550">
    <property type="entry name" value="Membrane associated eicosanoid/glutathione metabolism-like domain"/>
    <property type="match status" value="1"/>
</dbReference>
<feature type="transmembrane region" description="Helical" evidence="5">
    <location>
        <begin position="152"/>
        <end position="173"/>
    </location>
</feature>
<comment type="subcellular location">
    <subcellularLocation>
        <location evidence="1">Membrane</location>
    </subcellularLocation>
</comment>
<dbReference type="Proteomes" id="UP000439903">
    <property type="component" value="Unassembled WGS sequence"/>
</dbReference>
<feature type="transmembrane region" description="Helical" evidence="5">
    <location>
        <begin position="89"/>
        <end position="107"/>
    </location>
</feature>
<evidence type="ECO:0000256" key="2">
    <source>
        <dbReference type="ARBA" id="ARBA00022692"/>
    </source>
</evidence>
<dbReference type="Pfam" id="PF01124">
    <property type="entry name" value="MAPEG"/>
    <property type="match status" value="1"/>
</dbReference>
<evidence type="ECO:0000256" key="4">
    <source>
        <dbReference type="ARBA" id="ARBA00023136"/>
    </source>
</evidence>
<dbReference type="GO" id="GO:0016020">
    <property type="term" value="C:membrane"/>
    <property type="evidence" value="ECO:0007669"/>
    <property type="project" value="UniProtKB-SubCell"/>
</dbReference>
<evidence type="ECO:0000256" key="3">
    <source>
        <dbReference type="ARBA" id="ARBA00022989"/>
    </source>
</evidence>
<keyword evidence="7" id="KW-1185">Reference proteome</keyword>
<name>A0A8H4EKY5_GIGMA</name>
<evidence type="ECO:0000256" key="1">
    <source>
        <dbReference type="ARBA" id="ARBA00004370"/>
    </source>
</evidence>
<gene>
    <name evidence="6" type="ORF">F8M41_018809</name>
</gene>
<dbReference type="PANTHER" id="PTHR35814">
    <property type="match status" value="1"/>
</dbReference>
<reference evidence="6 7" key="1">
    <citation type="journal article" date="2019" name="Environ. Microbiol.">
        <title>At the nexus of three kingdoms: the genome of the mycorrhizal fungus Gigaspora margarita provides insights into plant, endobacterial and fungal interactions.</title>
        <authorList>
            <person name="Venice F."/>
            <person name="Ghignone S."/>
            <person name="Salvioli di Fossalunga A."/>
            <person name="Amselem J."/>
            <person name="Novero M."/>
            <person name="Xianan X."/>
            <person name="Sedzielewska Toro K."/>
            <person name="Morin E."/>
            <person name="Lipzen A."/>
            <person name="Grigoriev I.V."/>
            <person name="Henrissat B."/>
            <person name="Martin F.M."/>
            <person name="Bonfante P."/>
        </authorList>
    </citation>
    <scope>NUCLEOTIDE SEQUENCE [LARGE SCALE GENOMIC DNA]</scope>
    <source>
        <strain evidence="6 7">BEG34</strain>
    </source>
</reference>
<accession>A0A8H4EKY5</accession>
<dbReference type="PANTHER" id="PTHR35814:SF1">
    <property type="entry name" value="GLUTATHIONE S-TRANSFERASE-RELATED"/>
    <property type="match status" value="1"/>
</dbReference>
<evidence type="ECO:0000256" key="5">
    <source>
        <dbReference type="SAM" id="Phobius"/>
    </source>
</evidence>
<dbReference type="SUPFAM" id="SSF161084">
    <property type="entry name" value="MAPEG domain-like"/>
    <property type="match status" value="1"/>
</dbReference>
<dbReference type="EMBL" id="WTPW01000468">
    <property type="protein sequence ID" value="KAF0508261.1"/>
    <property type="molecule type" value="Genomic_DNA"/>
</dbReference>
<keyword evidence="3 5" id="KW-1133">Transmembrane helix</keyword>
<keyword evidence="2 5" id="KW-0812">Transmembrane</keyword>
<evidence type="ECO:0000313" key="6">
    <source>
        <dbReference type="EMBL" id="KAF0508261.1"/>
    </source>
</evidence>
<dbReference type="AlphaFoldDB" id="A0A8H4EKY5"/>
<dbReference type="InterPro" id="IPR001129">
    <property type="entry name" value="Membr-assoc_MAPEG"/>
</dbReference>
<comment type="caution">
    <text evidence="6">The sequence shown here is derived from an EMBL/GenBank/DDBJ whole genome shotgun (WGS) entry which is preliminary data.</text>
</comment>
<organism evidence="6 7">
    <name type="scientific">Gigaspora margarita</name>
    <dbReference type="NCBI Taxonomy" id="4874"/>
    <lineage>
        <taxon>Eukaryota</taxon>
        <taxon>Fungi</taxon>
        <taxon>Fungi incertae sedis</taxon>
        <taxon>Mucoromycota</taxon>
        <taxon>Glomeromycotina</taxon>
        <taxon>Glomeromycetes</taxon>
        <taxon>Diversisporales</taxon>
        <taxon>Gigasporaceae</taxon>
        <taxon>Gigaspora</taxon>
    </lineage>
</organism>
<protein>
    <submittedName>
        <fullName evidence="6">Glutathione metabolism protein</fullName>
    </submittedName>
</protein>
<keyword evidence="4 5" id="KW-0472">Membrane</keyword>
<dbReference type="InterPro" id="IPR023352">
    <property type="entry name" value="MAPEG-like_dom_sf"/>
</dbReference>
<proteinExistence type="predicted"/>